<dbReference type="GO" id="GO:0003677">
    <property type="term" value="F:DNA binding"/>
    <property type="evidence" value="ECO:0007669"/>
    <property type="project" value="UniProtKB-UniRule"/>
</dbReference>
<dbReference type="AlphaFoldDB" id="A0AAW1H3L4"/>
<evidence type="ECO:0000256" key="8">
    <source>
        <dbReference type="PROSITE-ProRule" id="PRU00071"/>
    </source>
</evidence>
<keyword evidence="2 8" id="KW-0863">Zinc-finger</keyword>
<evidence type="ECO:0000256" key="1">
    <source>
        <dbReference type="ARBA" id="ARBA00022723"/>
    </source>
</evidence>
<dbReference type="GO" id="GO:0005634">
    <property type="term" value="C:nucleus"/>
    <property type="evidence" value="ECO:0007669"/>
    <property type="project" value="UniProtKB-SubCell"/>
</dbReference>
<dbReference type="GO" id="GO:0003700">
    <property type="term" value="F:DNA-binding transcription factor activity"/>
    <property type="evidence" value="ECO:0007669"/>
    <property type="project" value="InterPro"/>
</dbReference>
<evidence type="ECO:0000256" key="3">
    <source>
        <dbReference type="ARBA" id="ARBA00022833"/>
    </source>
</evidence>
<dbReference type="EMBL" id="JBDFQZ010000013">
    <property type="protein sequence ID" value="KAK9668673.1"/>
    <property type="molecule type" value="Genomic_DNA"/>
</dbReference>
<evidence type="ECO:0000256" key="2">
    <source>
        <dbReference type="ARBA" id="ARBA00022771"/>
    </source>
</evidence>
<gene>
    <name evidence="11" type="ORF">RND81_13G077200</name>
</gene>
<dbReference type="InterPro" id="IPR045174">
    <property type="entry name" value="Dof"/>
</dbReference>
<keyword evidence="1" id="KW-0479">Metal-binding</keyword>
<evidence type="ECO:0000256" key="6">
    <source>
        <dbReference type="ARBA" id="ARBA00023163"/>
    </source>
</evidence>
<evidence type="ECO:0000256" key="7">
    <source>
        <dbReference type="ARBA" id="ARBA00023242"/>
    </source>
</evidence>
<feature type="region of interest" description="Disordered" evidence="9">
    <location>
        <begin position="30"/>
        <end position="49"/>
    </location>
</feature>
<comment type="subcellular location">
    <subcellularLocation>
        <location evidence="8">Nucleus</location>
    </subcellularLocation>
</comment>
<dbReference type="GO" id="GO:0008270">
    <property type="term" value="F:zinc ion binding"/>
    <property type="evidence" value="ECO:0007669"/>
    <property type="project" value="UniProtKB-KW"/>
</dbReference>
<dbReference type="PROSITE" id="PS50884">
    <property type="entry name" value="ZF_DOF_2"/>
    <property type="match status" value="1"/>
</dbReference>
<dbReference type="PROSITE" id="PS01361">
    <property type="entry name" value="ZF_DOF_1"/>
    <property type="match status" value="1"/>
</dbReference>
<dbReference type="Proteomes" id="UP001443914">
    <property type="component" value="Unassembled WGS sequence"/>
</dbReference>
<keyword evidence="12" id="KW-1185">Reference proteome</keyword>
<reference evidence="11" key="1">
    <citation type="submission" date="2024-03" db="EMBL/GenBank/DDBJ databases">
        <title>WGS assembly of Saponaria officinalis var. Norfolk2.</title>
        <authorList>
            <person name="Jenkins J."/>
            <person name="Shu S."/>
            <person name="Grimwood J."/>
            <person name="Barry K."/>
            <person name="Goodstein D."/>
            <person name="Schmutz J."/>
            <person name="Leebens-Mack J."/>
            <person name="Osbourn A."/>
        </authorList>
    </citation>
    <scope>NUCLEOTIDE SEQUENCE [LARGE SCALE GENOMIC DNA]</scope>
    <source>
        <strain evidence="11">JIC</strain>
    </source>
</reference>
<evidence type="ECO:0000313" key="12">
    <source>
        <dbReference type="Proteomes" id="UP001443914"/>
    </source>
</evidence>
<accession>A0AAW1H3L4</accession>
<dbReference type="InterPro" id="IPR003851">
    <property type="entry name" value="Znf_Dof"/>
</dbReference>
<evidence type="ECO:0000256" key="4">
    <source>
        <dbReference type="ARBA" id="ARBA00023015"/>
    </source>
</evidence>
<evidence type="ECO:0000256" key="9">
    <source>
        <dbReference type="SAM" id="MobiDB-lite"/>
    </source>
</evidence>
<feature type="domain" description="Dof-type" evidence="10">
    <location>
        <begin position="107"/>
        <end position="161"/>
    </location>
</feature>
<protein>
    <recommendedName>
        <fullName evidence="10">Dof-type domain-containing protein</fullName>
    </recommendedName>
</protein>
<keyword evidence="5 8" id="KW-0238">DNA-binding</keyword>
<keyword evidence="3" id="KW-0862">Zinc</keyword>
<name>A0AAW1H3L4_SAPOF</name>
<sequence>MAAVAKDPAIKLFGRTISLPETLISDDSEYLDNESSMMTKAETEDRRNETCGTIDEAASLEPCQAKQPQTSLQQSLSSKVSSQPEGHNEESDDSGEPNPSKRPDKIVPCPRCHSSDTKFCYFNNYNVNQPRHFCKSCQRYWTAGGTVRNVPVGAGRRRNKHLSSQFRHLVASSDGGATTVVDTSDPRTRLLSCEQSSSSCTTSSPNEMVLKFGPESPHCESTPNLLNQSQINGCSGINHGNYDPYEKEGLPCHSPSSGSSIGTRVINSNLSLQQPLYHCNVPMPPQVTSRIPNSSSCGPFLVPGCTQSTPNISVQFVPAPYWNYIPVWVAGSGNMSLAVSNKCASSPFLSSGNGMQVLGKHPRDATAGEITGDCVSSSKTLRITDYEA</sequence>
<evidence type="ECO:0000256" key="5">
    <source>
        <dbReference type="ARBA" id="ARBA00023125"/>
    </source>
</evidence>
<keyword evidence="7 8" id="KW-0539">Nucleus</keyword>
<dbReference type="Pfam" id="PF02701">
    <property type="entry name" value="Zn_ribbon_Dof"/>
    <property type="match status" value="1"/>
</dbReference>
<keyword evidence="4" id="KW-0805">Transcription regulation</keyword>
<evidence type="ECO:0000313" key="11">
    <source>
        <dbReference type="EMBL" id="KAK9668673.1"/>
    </source>
</evidence>
<comment type="caution">
    <text evidence="11">The sequence shown here is derived from an EMBL/GenBank/DDBJ whole genome shotgun (WGS) entry which is preliminary data.</text>
</comment>
<feature type="region of interest" description="Disordered" evidence="9">
    <location>
        <begin position="58"/>
        <end position="106"/>
    </location>
</feature>
<feature type="compositionally biased region" description="Low complexity" evidence="9">
    <location>
        <begin position="66"/>
        <end position="84"/>
    </location>
</feature>
<proteinExistence type="predicted"/>
<keyword evidence="6" id="KW-0804">Transcription</keyword>
<dbReference type="PANTHER" id="PTHR31089:SF22">
    <property type="entry name" value="CYCLIC DOF FACTOR 4"/>
    <property type="match status" value="1"/>
</dbReference>
<evidence type="ECO:0000259" key="10">
    <source>
        <dbReference type="PROSITE" id="PS50884"/>
    </source>
</evidence>
<dbReference type="PANTHER" id="PTHR31089">
    <property type="entry name" value="CYCLIC DOF FACTOR 2"/>
    <property type="match status" value="1"/>
</dbReference>
<organism evidence="11 12">
    <name type="scientific">Saponaria officinalis</name>
    <name type="common">Common soapwort</name>
    <name type="synonym">Lychnis saponaria</name>
    <dbReference type="NCBI Taxonomy" id="3572"/>
    <lineage>
        <taxon>Eukaryota</taxon>
        <taxon>Viridiplantae</taxon>
        <taxon>Streptophyta</taxon>
        <taxon>Embryophyta</taxon>
        <taxon>Tracheophyta</taxon>
        <taxon>Spermatophyta</taxon>
        <taxon>Magnoliopsida</taxon>
        <taxon>eudicotyledons</taxon>
        <taxon>Gunneridae</taxon>
        <taxon>Pentapetalae</taxon>
        <taxon>Caryophyllales</taxon>
        <taxon>Caryophyllaceae</taxon>
        <taxon>Caryophylleae</taxon>
        <taxon>Saponaria</taxon>
    </lineage>
</organism>